<proteinExistence type="inferred from homology"/>
<evidence type="ECO:0000256" key="8">
    <source>
        <dbReference type="ARBA" id="ARBA00023242"/>
    </source>
</evidence>
<dbReference type="GO" id="GO:0003713">
    <property type="term" value="F:transcription coactivator activity"/>
    <property type="evidence" value="ECO:0007669"/>
    <property type="project" value="TreeGrafter"/>
</dbReference>
<dbReference type="InterPro" id="IPR041285">
    <property type="entry name" value="MID_MedPIWI"/>
</dbReference>
<evidence type="ECO:0000256" key="10">
    <source>
        <dbReference type="ARBA" id="ARBA00032008"/>
    </source>
</evidence>
<comment type="subunit">
    <text evidence="11">Component of the SRB8-11 complex, which itself associates with the Mediator complex.</text>
</comment>
<organism evidence="16 17">
    <name type="scientific">Recurvomyces mirabilis</name>
    <dbReference type="NCBI Taxonomy" id="574656"/>
    <lineage>
        <taxon>Eukaryota</taxon>
        <taxon>Fungi</taxon>
        <taxon>Dikarya</taxon>
        <taxon>Ascomycota</taxon>
        <taxon>Pezizomycotina</taxon>
        <taxon>Dothideomycetes</taxon>
        <taxon>Dothideomycetidae</taxon>
        <taxon>Mycosphaerellales</taxon>
        <taxon>Teratosphaeriaceae</taxon>
        <taxon>Recurvomyces</taxon>
    </lineage>
</organism>
<feature type="region of interest" description="Disordered" evidence="12">
    <location>
        <begin position="338"/>
        <end position="377"/>
    </location>
</feature>
<keyword evidence="5 11" id="KW-0805">Transcription regulation</keyword>
<dbReference type="EMBL" id="JAUTXT010000022">
    <property type="protein sequence ID" value="KAK3673935.1"/>
    <property type="molecule type" value="Genomic_DNA"/>
</dbReference>
<comment type="similarity">
    <text evidence="2 11">Belongs to the Mediator complex subunit 13 family.</text>
</comment>
<comment type="function">
    <text evidence="9 11">Component of the SRB8-11 complex. The SRB8-11 complex is a regulatory module of the Mediator complex which is itself involved in regulation of basal and activated RNA polymerase II-dependent transcription. The SRB8-11 complex may be involved in the transcriptional repression of a subset of genes regulated by Mediator. It may inhibit the association of the Mediator complex with RNA polymerase II to form the holoenzyme complex.</text>
</comment>
<dbReference type="RefSeq" id="XP_064690930.1">
    <property type="nucleotide sequence ID" value="XM_064841439.1"/>
</dbReference>
<dbReference type="InterPro" id="IPR051139">
    <property type="entry name" value="Mediator_complx_sub13"/>
</dbReference>
<dbReference type="PANTHER" id="PTHR48249:SF3">
    <property type="entry name" value="MEDIATOR OF RNA POLYMERASE II TRANSCRIPTION SUBUNIT 13"/>
    <property type="match status" value="1"/>
</dbReference>
<keyword evidence="7 11" id="KW-0804">Transcription</keyword>
<evidence type="ECO:0000256" key="7">
    <source>
        <dbReference type="ARBA" id="ARBA00023163"/>
    </source>
</evidence>
<protein>
    <recommendedName>
        <fullName evidence="3 11">Mediator of RNA polymerase II transcription subunit 13</fullName>
    </recommendedName>
    <alternativeName>
        <fullName evidence="10 11">Mediator complex subunit 13</fullName>
    </alternativeName>
</protein>
<feature type="compositionally biased region" description="Basic and acidic residues" evidence="12">
    <location>
        <begin position="603"/>
        <end position="612"/>
    </location>
</feature>
<feature type="region of interest" description="Disordered" evidence="12">
    <location>
        <begin position="578"/>
        <end position="662"/>
    </location>
</feature>
<dbReference type="Proteomes" id="UP001274830">
    <property type="component" value="Unassembled WGS sequence"/>
</dbReference>
<keyword evidence="17" id="KW-1185">Reference proteome</keyword>
<gene>
    <name evidence="16" type="primary">SSN2</name>
    <name evidence="16" type="ORF">LTR78_006137</name>
</gene>
<dbReference type="InterPro" id="IPR021643">
    <property type="entry name" value="Mediator_Med13_N"/>
</dbReference>
<evidence type="ECO:0000259" key="15">
    <source>
        <dbReference type="Pfam" id="PF18296"/>
    </source>
</evidence>
<keyword evidence="6 11" id="KW-0010">Activator</keyword>
<evidence type="ECO:0000256" key="2">
    <source>
        <dbReference type="ARBA" id="ARBA00009354"/>
    </source>
</evidence>
<dbReference type="Pfam" id="PF18296">
    <property type="entry name" value="MID_MedPIWI"/>
    <property type="match status" value="1"/>
</dbReference>
<feature type="domain" description="Mediator complex subunit Med13 C-terminal" evidence="13">
    <location>
        <begin position="1076"/>
        <end position="1410"/>
    </location>
</feature>
<evidence type="ECO:0000313" key="16">
    <source>
        <dbReference type="EMBL" id="KAK3673935.1"/>
    </source>
</evidence>
<feature type="compositionally biased region" description="Pro residues" evidence="12">
    <location>
        <begin position="810"/>
        <end position="825"/>
    </location>
</feature>
<evidence type="ECO:0000256" key="11">
    <source>
        <dbReference type="RuleBase" id="RU364134"/>
    </source>
</evidence>
<dbReference type="Pfam" id="PF06333">
    <property type="entry name" value="Med13_C"/>
    <property type="match status" value="1"/>
</dbReference>
<feature type="region of interest" description="Disordered" evidence="12">
    <location>
        <begin position="802"/>
        <end position="834"/>
    </location>
</feature>
<evidence type="ECO:0000256" key="4">
    <source>
        <dbReference type="ARBA" id="ARBA00022491"/>
    </source>
</evidence>
<accession>A0AAE0WLJ8</accession>
<comment type="caution">
    <text evidence="16">The sequence shown here is derived from an EMBL/GenBank/DDBJ whole genome shotgun (WGS) entry which is preliminary data.</text>
</comment>
<feature type="domain" description="Mediator complex subunit Med13 N-terminal" evidence="14">
    <location>
        <begin position="1"/>
        <end position="248"/>
    </location>
</feature>
<dbReference type="PANTHER" id="PTHR48249">
    <property type="entry name" value="MEDIATOR OF RNA POLYMERASE II TRANSCRIPTION SUBUNIT 13"/>
    <property type="match status" value="1"/>
</dbReference>
<sequence length="1429" mass="154758">MDFFKSCKTNVQHIDDIWKTPATSYTHKSHDTDHYLVEELVKGLRVFGTLCAFTGAKLWVFGLVEDRESASIRDDGWVLDERGTLDAFQKTGAPSESMAEDILLEAIEGAVSHTLNQTGNITKMSPRTWLFTDTEEEYLLLRLSMRIADDGKLSIATNTAPSDLQRMNPSTASDGRPLLTLAPIGCRARLDRDNDQASMHASDEQWRALATEHFLAHGISISEEEDWMKLQLIDRPYASIEWPAKLCFEPRRGVRAAIDDTDWKQFFIPSEEEAAFKHPFEVAEDWCKNAASREQQIDTATAFESAAQPTSTLPDHDSVAVTSPPFTLRNAEQQAAASGIYPTPPDGIVPGQLSSQQHSSDAMAVDNPSGDSGPAAQDFSMTMEDQTVDLRASSTSDQAPTFNAEDSSNDLFGDMGGEMDFGSGEIGDADFDFFNEEDGADLVPVDDDVEEHVAEDGGVEDIQPHEDEVEGGDVSMVMADPSEHPTDNQALGDVSLVVEKVDESFTTMGPIIDTIDEMFPDQPDSTVKPLSPFAIKECLLPPPIPASVSHDSGATHQRKTSRFDAITFKEDLNIGRRFSELYGPTPDPAGNQRTSSASTKPDSYQERLKTSDNEVSIPHEYNEERSESEDGGSESASSPSDIDVPPKAPWSSKKRKRSDFEANGRRDEVALLLRVDDAQSHVKGHHDPAEMRAILDRLLSNRSPGLLPKHTTQNHGHETLGSVEEVLLLSKMDLVFVAQLVAEQAVTCTTSIVEAIDMLSVSRSNAAATGNALQTLVDQALSHFLPSMTSTDIASLALAREPITRNTPTPATPRPGQPRPPPPRPDTTNLGPDIVAIPPPYIRVQRGADKYEMLPLALQFWDTLSLAPINGTKDIRAFCVFPGNEDVQSLAETFLSALGTAYEECKLGSHRHTSNNGGDEEEAALGDYVDGLVPVDLGDDDEHSLEAAMQCYSEACTTLATFMANTAFAEPDRTFVIYIINPFRHHPELIHHLCACFWLLYQTYRKTVPRSRNQHPPSDIVLQILPIDLLAAPDSVVLLDAKQTAALAQEVYDRCPPNPSFEPSDTTGSALPNYSAPLFELASPTPKRIAFHLASETPADLLHEGSCLHLAYAVSGDGFWLTAAWSDNMGRYGNSVSFPLCGRSFKEVVGEVWERVEGVMGTRGVTWRVFIVGVGSVGQGVSGVWRGLVEGGRRLQAFSVTLLGVDLEPVLRLSPPGQSGATDEAMLCSVAGAGFLTPGSTPQGTTMTVSPDPSGLGNLPPTPAPSESTPAASGDTDPDAHLIDLTDETWAVLFSATTSQSLTHQLSKQQNPSPLCSGALFKRGNSDLSEASSDHLPSIGVSLYWTIQVRPSGAVDEGSVRQAEMTLREVLRMFRNLSVLSRARGLVASSGGGGDDGSGKGLGVCVPVHVCMAVRGAEALDRFLPAVKD</sequence>
<dbReference type="InterPro" id="IPR009401">
    <property type="entry name" value="Med13_C"/>
</dbReference>
<name>A0AAE0WLJ8_9PEZI</name>
<evidence type="ECO:0000256" key="5">
    <source>
        <dbReference type="ARBA" id="ARBA00023015"/>
    </source>
</evidence>
<feature type="region of interest" description="Disordered" evidence="12">
    <location>
        <begin position="1238"/>
        <end position="1278"/>
    </location>
</feature>
<dbReference type="GO" id="GO:0016592">
    <property type="term" value="C:mediator complex"/>
    <property type="evidence" value="ECO:0007669"/>
    <property type="project" value="InterPro"/>
</dbReference>
<dbReference type="Pfam" id="PF11597">
    <property type="entry name" value="Med13_N"/>
    <property type="match status" value="1"/>
</dbReference>
<evidence type="ECO:0000313" key="17">
    <source>
        <dbReference type="Proteomes" id="UP001274830"/>
    </source>
</evidence>
<dbReference type="GO" id="GO:0045944">
    <property type="term" value="P:positive regulation of transcription by RNA polymerase II"/>
    <property type="evidence" value="ECO:0007669"/>
    <property type="project" value="TreeGrafter"/>
</dbReference>
<feature type="compositionally biased region" description="Polar residues" evidence="12">
    <location>
        <begin position="591"/>
        <end position="602"/>
    </location>
</feature>
<feature type="domain" description="MID" evidence="15">
    <location>
        <begin position="873"/>
        <end position="1057"/>
    </location>
</feature>
<reference evidence="16" key="1">
    <citation type="submission" date="2023-07" db="EMBL/GenBank/DDBJ databases">
        <title>Black Yeasts Isolated from many extreme environments.</title>
        <authorList>
            <person name="Coleine C."/>
            <person name="Stajich J.E."/>
            <person name="Selbmann L."/>
        </authorList>
    </citation>
    <scope>NUCLEOTIDE SEQUENCE</scope>
    <source>
        <strain evidence="16">CCFEE 5485</strain>
    </source>
</reference>
<feature type="compositionally biased region" description="Polar residues" evidence="12">
    <location>
        <begin position="1238"/>
        <end position="1251"/>
    </location>
</feature>
<evidence type="ECO:0000256" key="12">
    <source>
        <dbReference type="SAM" id="MobiDB-lite"/>
    </source>
</evidence>
<evidence type="ECO:0000259" key="13">
    <source>
        <dbReference type="Pfam" id="PF06333"/>
    </source>
</evidence>
<comment type="subcellular location">
    <subcellularLocation>
        <location evidence="1 11">Nucleus</location>
    </subcellularLocation>
</comment>
<dbReference type="GeneID" id="89965990"/>
<evidence type="ECO:0000256" key="9">
    <source>
        <dbReference type="ARBA" id="ARBA00025661"/>
    </source>
</evidence>
<keyword evidence="8 11" id="KW-0539">Nucleus</keyword>
<evidence type="ECO:0000259" key="14">
    <source>
        <dbReference type="Pfam" id="PF11597"/>
    </source>
</evidence>
<evidence type="ECO:0000256" key="3">
    <source>
        <dbReference type="ARBA" id="ARBA00019618"/>
    </source>
</evidence>
<evidence type="ECO:0000256" key="6">
    <source>
        <dbReference type="ARBA" id="ARBA00023159"/>
    </source>
</evidence>
<evidence type="ECO:0000256" key="1">
    <source>
        <dbReference type="ARBA" id="ARBA00004123"/>
    </source>
</evidence>
<keyword evidence="4 11" id="KW-0678">Repressor</keyword>